<feature type="binding site" evidence="6">
    <location>
        <position position="595"/>
    </location>
    <ligand>
        <name>ATP</name>
        <dbReference type="ChEBI" id="CHEBI:30616"/>
    </ligand>
</feature>
<reference evidence="13 14" key="1">
    <citation type="submission" date="2024-01" db="EMBL/GenBank/DDBJ databases">
        <title>Description of Olsenella sp. nov., isolated from pig feces.</title>
        <authorList>
            <person name="Chang Y.-H."/>
        </authorList>
    </citation>
    <scope>NUCLEOTIDE SEQUENCE [LARGE SCALE GENOMIC DNA]</scope>
    <source>
        <strain evidence="13 14">YH-ols2223</strain>
    </source>
</reference>
<keyword evidence="1 6" id="KW-0597">Phosphoprotein</keyword>
<feature type="region of interest" description="Disordered" evidence="8">
    <location>
        <begin position="1"/>
        <end position="34"/>
    </location>
</feature>
<gene>
    <name evidence="13" type="primary">ppk1</name>
    <name evidence="6" type="synonym">ppk</name>
    <name evidence="13" type="ORF">VXJ25_04275</name>
</gene>
<feature type="active site" description="Phosphohistidine intermediate" evidence="6">
    <location>
        <position position="466"/>
    </location>
</feature>
<dbReference type="PANTHER" id="PTHR30218">
    <property type="entry name" value="POLYPHOSPHATE KINASE"/>
    <property type="match status" value="1"/>
</dbReference>
<keyword evidence="2 6" id="KW-0808">Transferase</keyword>
<keyword evidence="3 6" id="KW-0547">Nucleotide-binding</keyword>
<comment type="cofactor">
    <cofactor evidence="6">
        <name>Mg(2+)</name>
        <dbReference type="ChEBI" id="CHEBI:18420"/>
    </cofactor>
</comment>
<dbReference type="Proteomes" id="UP001332931">
    <property type="component" value="Unassembled WGS sequence"/>
</dbReference>
<dbReference type="NCBIfam" id="TIGR03705">
    <property type="entry name" value="poly_P_kin"/>
    <property type="match status" value="1"/>
</dbReference>
<feature type="binding site" evidence="6">
    <location>
        <position position="623"/>
    </location>
    <ligand>
        <name>ATP</name>
        <dbReference type="ChEBI" id="CHEBI:30616"/>
    </ligand>
</feature>
<evidence type="ECO:0000256" key="3">
    <source>
        <dbReference type="ARBA" id="ARBA00022741"/>
    </source>
</evidence>
<dbReference type="SUPFAM" id="SSF56024">
    <property type="entry name" value="Phospholipase D/nuclease"/>
    <property type="match status" value="2"/>
</dbReference>
<feature type="binding site" evidence="6">
    <location>
        <position position="75"/>
    </location>
    <ligand>
        <name>ATP</name>
        <dbReference type="ChEBI" id="CHEBI:30616"/>
    </ligand>
</feature>
<keyword evidence="5 6" id="KW-0067">ATP-binding</keyword>
<dbReference type="InterPro" id="IPR025198">
    <property type="entry name" value="PPK_N_dom"/>
</dbReference>
<feature type="domain" description="Polyphosphate kinase C-terminal" evidence="12">
    <location>
        <begin position="366"/>
        <end position="522"/>
    </location>
</feature>
<dbReference type="HAMAP" id="MF_00347">
    <property type="entry name" value="Polyphosphate_kinase"/>
    <property type="match status" value="1"/>
</dbReference>
<feature type="compositionally biased region" description="Basic and acidic residues" evidence="8">
    <location>
        <begin position="1"/>
        <end position="19"/>
    </location>
</feature>
<comment type="PTM">
    <text evidence="6 7">An intermediate of this reaction is the autophosphorylated ppk in which a phosphate is covalently linked to a histidine residue through a N-P bond.</text>
</comment>
<feature type="compositionally biased region" description="Basic and acidic residues" evidence="8">
    <location>
        <begin position="772"/>
        <end position="782"/>
    </location>
</feature>
<feature type="binding site" evidence="6">
    <location>
        <position position="406"/>
    </location>
    <ligand>
        <name>Mg(2+)</name>
        <dbReference type="ChEBI" id="CHEBI:18420"/>
    </ligand>
</feature>
<dbReference type="EC" id="2.7.4.1" evidence="6 7"/>
<evidence type="ECO:0000259" key="10">
    <source>
        <dbReference type="Pfam" id="PF13089"/>
    </source>
</evidence>
<keyword evidence="4 6" id="KW-0418">Kinase</keyword>
<evidence type="ECO:0000259" key="9">
    <source>
        <dbReference type="Pfam" id="PF02503"/>
    </source>
</evidence>
<dbReference type="PANTHER" id="PTHR30218:SF0">
    <property type="entry name" value="POLYPHOSPHATE KINASE"/>
    <property type="match status" value="1"/>
</dbReference>
<evidence type="ECO:0000256" key="2">
    <source>
        <dbReference type="ARBA" id="ARBA00022679"/>
    </source>
</evidence>
<evidence type="ECO:0000256" key="7">
    <source>
        <dbReference type="RuleBase" id="RU003800"/>
    </source>
</evidence>
<evidence type="ECO:0000256" key="8">
    <source>
        <dbReference type="SAM" id="MobiDB-lite"/>
    </source>
</evidence>
<feature type="domain" description="Polyphosphate kinase middle" evidence="9">
    <location>
        <begin position="154"/>
        <end position="330"/>
    </location>
</feature>
<dbReference type="Gene3D" id="3.30.870.10">
    <property type="entry name" value="Endonuclease Chain A"/>
    <property type="match status" value="2"/>
</dbReference>
<evidence type="ECO:0000256" key="1">
    <source>
        <dbReference type="ARBA" id="ARBA00022553"/>
    </source>
</evidence>
<dbReference type="RefSeq" id="WP_330957976.1">
    <property type="nucleotide sequence ID" value="NZ_JAZGJQ010000003.1"/>
</dbReference>
<accession>A0ABU7R9E9</accession>
<dbReference type="InterPro" id="IPR036832">
    <property type="entry name" value="PPK_N_dom_sf"/>
</dbReference>
<organism evidence="13 14">
    <name type="scientific">Olsenella absiana</name>
    <dbReference type="NCBI Taxonomy" id="3115222"/>
    <lineage>
        <taxon>Bacteria</taxon>
        <taxon>Bacillati</taxon>
        <taxon>Actinomycetota</taxon>
        <taxon>Coriobacteriia</taxon>
        <taxon>Coriobacteriales</taxon>
        <taxon>Atopobiaceae</taxon>
        <taxon>Olsenella</taxon>
    </lineage>
</organism>
<evidence type="ECO:0000256" key="4">
    <source>
        <dbReference type="ARBA" id="ARBA00022777"/>
    </source>
</evidence>
<dbReference type="CDD" id="cd09166">
    <property type="entry name" value="PLDc_PPK1_C1_unchar"/>
    <property type="match status" value="1"/>
</dbReference>
<keyword evidence="14" id="KW-1185">Reference proteome</keyword>
<dbReference type="InterPro" id="IPR025200">
    <property type="entry name" value="PPK_C_dom2"/>
</dbReference>
<comment type="caution">
    <text evidence="13">The sequence shown here is derived from an EMBL/GenBank/DDBJ whole genome shotgun (WGS) entry which is preliminary data.</text>
</comment>
<dbReference type="InterPro" id="IPR024953">
    <property type="entry name" value="PP_kinase_middle"/>
</dbReference>
<comment type="catalytic activity">
    <reaction evidence="6 7">
        <text>[phosphate](n) + ATP = [phosphate](n+1) + ADP</text>
        <dbReference type="Rhea" id="RHEA:19573"/>
        <dbReference type="Rhea" id="RHEA-COMP:9859"/>
        <dbReference type="Rhea" id="RHEA-COMP:14280"/>
        <dbReference type="ChEBI" id="CHEBI:16838"/>
        <dbReference type="ChEBI" id="CHEBI:30616"/>
        <dbReference type="ChEBI" id="CHEBI:456216"/>
        <dbReference type="EC" id="2.7.4.1"/>
    </reaction>
</comment>
<dbReference type="GO" id="GO:0008976">
    <property type="term" value="F:polyphosphate kinase activity"/>
    <property type="evidence" value="ECO:0007669"/>
    <property type="project" value="UniProtKB-EC"/>
</dbReference>
<dbReference type="SUPFAM" id="SSF140356">
    <property type="entry name" value="PPK N-terminal domain-like"/>
    <property type="match status" value="1"/>
</dbReference>
<dbReference type="InterPro" id="IPR003414">
    <property type="entry name" value="PP_kinase"/>
</dbReference>
<feature type="domain" description="Polyphosphate kinase C-terminal" evidence="11">
    <location>
        <begin position="534"/>
        <end position="698"/>
    </location>
</feature>
<feature type="binding site" evidence="6">
    <location>
        <position position="436"/>
    </location>
    <ligand>
        <name>Mg(2+)</name>
        <dbReference type="ChEBI" id="CHEBI:18420"/>
    </ligand>
</feature>
<evidence type="ECO:0000256" key="5">
    <source>
        <dbReference type="ARBA" id="ARBA00022840"/>
    </source>
</evidence>
<evidence type="ECO:0000313" key="14">
    <source>
        <dbReference type="Proteomes" id="UP001332931"/>
    </source>
</evidence>
<proteinExistence type="inferred from homology"/>
<dbReference type="Gene3D" id="3.30.1840.10">
    <property type="entry name" value="Polyphosphate kinase middle domain"/>
    <property type="match status" value="1"/>
</dbReference>
<name>A0ABU7R9E9_9ACTN</name>
<evidence type="ECO:0000256" key="6">
    <source>
        <dbReference type="HAMAP-Rule" id="MF_00347"/>
    </source>
</evidence>
<dbReference type="Gene3D" id="1.20.58.310">
    <property type="entry name" value="Polyphosphate kinase N-terminal domain"/>
    <property type="match status" value="1"/>
</dbReference>
<dbReference type="InterPro" id="IPR041108">
    <property type="entry name" value="PP_kinase_C_1"/>
</dbReference>
<dbReference type="Pfam" id="PF02503">
    <property type="entry name" value="PP_kinase"/>
    <property type="match status" value="1"/>
</dbReference>
<feature type="region of interest" description="Disordered" evidence="8">
    <location>
        <begin position="749"/>
        <end position="880"/>
    </location>
</feature>
<keyword evidence="6" id="KW-0479">Metal-binding</keyword>
<dbReference type="SUPFAM" id="SSF143724">
    <property type="entry name" value="PHP14-like"/>
    <property type="match status" value="1"/>
</dbReference>
<sequence>MSKKSDKPDQQDATLRDAGDDQPAAADHGSGRDFSYTQNREVSWLNFDDRILDEALDPTVPLFERLKFVEIFGSNLDEWFMIRVGGLSDLARLKHQPRDNKSDQTPSEQLETVFSILPGLLERQASAWEKVTSELSANGLSYVAPGDYLEDDVEAVESYYASFVAPINSPLIIDPRHPFPNLRNSYQYVACTLDGADERGVLGIVEVPPSLPRVVELPSTTKLYRYTLLEDVIAYKLSDCFGGYVPRNHAVIRVTRNADIDPDGEGVEEEEDYRLHMKKVLKKRQRLQPIRLEIRGELDRKLEASIIRELGLTKERVSRVRIPLDLGFIYGLEGKIPDEVHSRLVYEPFVPQISPMVDMARPLRPQVEDHDVLLFYPYESMDPLLELLRQAANDDDCISIKITLYRVAKQSRLCESLISAVENGKDVTVLMELRARFDEANNIAWAERLENAGCTVIYGQEGYKVHSKICQITYHNGGSIKRITCLGTGNFNEKTAKLYSDFMLLTAHEGIAEDGNSFFRNLGVGNLRGTYKYLGVAPVGLKPLVLRGLNREIRHAREGLPAQVFMKMNSLTDRDVIDKIAEACQAGVHVIMIVRGICCIKADVPGKTEGLVVREIAGRFLEHARVYAFGVDVDTVYLSSADMMTRNTERRVEIAYPVLDRTCRELVIQYMNFQLADNVKARQLTSEGTWRKLDAEPGEPRVVCQEALMQLAYLRARKSDVSILTPSGTITPKLSRSVTDRLLSLPGIGTYDDDHDAPVSTLPKAPFPDVRGWTEEMPRADAENLPGTPAPEAQPLTPTSDDTRSTEGSKIEPQAEVEGMEPAEKNPQPKVEPPSLDGTTTGRVASGVAPDLDGAEAGREAAPAGTGAGVGPEAPEGASRTTTALHLIGMGLKMLFGGGRKD</sequence>
<dbReference type="Pfam" id="PF13089">
    <property type="entry name" value="PP_kinase_N"/>
    <property type="match status" value="1"/>
</dbReference>
<comment type="function">
    <text evidence="6 7">Catalyzes the reversible transfer of the terminal phosphate of ATP to form a long-chain polyphosphate (polyP).</text>
</comment>
<dbReference type="EMBL" id="JAZGJQ010000003">
    <property type="protein sequence ID" value="MEE6147211.1"/>
    <property type="molecule type" value="Genomic_DNA"/>
</dbReference>
<evidence type="ECO:0000313" key="13">
    <source>
        <dbReference type="EMBL" id="MEE6147211.1"/>
    </source>
</evidence>
<protein>
    <recommendedName>
        <fullName evidence="6 7">Polyphosphate kinase</fullName>
        <ecNumber evidence="6 7">2.7.4.1</ecNumber>
    </recommendedName>
    <alternativeName>
        <fullName evidence="6">ATP-polyphosphate phosphotransferase</fullName>
    </alternativeName>
    <alternativeName>
        <fullName evidence="6">Polyphosphoric acid kinase</fullName>
    </alternativeName>
</protein>
<dbReference type="InterPro" id="IPR036830">
    <property type="entry name" value="PP_kinase_middle_dom_sf"/>
</dbReference>
<comment type="similarity">
    <text evidence="6 7">Belongs to the polyphosphate kinase 1 (PPK1) family.</text>
</comment>
<feature type="compositionally biased region" description="Low complexity" evidence="8">
    <location>
        <begin position="860"/>
        <end position="878"/>
    </location>
</feature>
<feature type="binding site" evidence="6">
    <location>
        <position position="499"/>
    </location>
    <ligand>
        <name>ATP</name>
        <dbReference type="ChEBI" id="CHEBI:30616"/>
    </ligand>
</feature>
<dbReference type="Pfam" id="PF13090">
    <property type="entry name" value="PP_kinase_C"/>
    <property type="match status" value="1"/>
</dbReference>
<keyword evidence="6" id="KW-0460">Magnesium</keyword>
<feature type="domain" description="Polyphosphate kinase N-terminal" evidence="10">
    <location>
        <begin position="38"/>
        <end position="141"/>
    </location>
</feature>
<evidence type="ECO:0000259" key="11">
    <source>
        <dbReference type="Pfam" id="PF13090"/>
    </source>
</evidence>
<dbReference type="Pfam" id="PF17941">
    <property type="entry name" value="PP_kinase_C_1"/>
    <property type="match status" value="1"/>
</dbReference>
<evidence type="ECO:0000259" key="12">
    <source>
        <dbReference type="Pfam" id="PF17941"/>
    </source>
</evidence>
<feature type="compositionally biased region" description="Basic and acidic residues" evidence="8">
    <location>
        <begin position="801"/>
        <end position="810"/>
    </location>
</feature>